<protein>
    <recommendedName>
        <fullName evidence="3">Lipopolysaccharide biosynthesis protein</fullName>
    </recommendedName>
</protein>
<evidence type="ECO:0000313" key="1">
    <source>
        <dbReference type="EMBL" id="RGX79261.1"/>
    </source>
</evidence>
<dbReference type="Proteomes" id="UP000286075">
    <property type="component" value="Unassembled WGS sequence"/>
</dbReference>
<accession>A0A413H6S5</accession>
<name>A0A413H6S5_9BACE</name>
<gene>
    <name evidence="1" type="ORF">DXA68_09190</name>
</gene>
<dbReference type="RefSeq" id="WP_117987257.1">
    <property type="nucleotide sequence ID" value="NZ_CABMFG010000011.1"/>
</dbReference>
<evidence type="ECO:0000313" key="2">
    <source>
        <dbReference type="Proteomes" id="UP000286075"/>
    </source>
</evidence>
<organism evidence="1 2">
    <name type="scientific">Bacteroides stercorirosoris</name>
    <dbReference type="NCBI Taxonomy" id="871324"/>
    <lineage>
        <taxon>Bacteria</taxon>
        <taxon>Pseudomonadati</taxon>
        <taxon>Bacteroidota</taxon>
        <taxon>Bacteroidia</taxon>
        <taxon>Bacteroidales</taxon>
        <taxon>Bacteroidaceae</taxon>
        <taxon>Bacteroides</taxon>
    </lineage>
</organism>
<dbReference type="OrthoDB" id="3251881at2"/>
<dbReference type="AlphaFoldDB" id="A0A413H6S5"/>
<evidence type="ECO:0008006" key="3">
    <source>
        <dbReference type="Google" id="ProtNLM"/>
    </source>
</evidence>
<sequence length="307" mass="36180">MDKILFLNRATDISVSTVSAFFSKLMNKGNISTCAQYHFLNLFHQKLWRILDFVGYSGNLWLGDWKKNLGSYSIIIVCATKNKDVIKYLCKNKQPGQRIIVWYWNPAFCCINPELIKNWGCELWSFDANDCDKYNMFYNTTYYFKDLQLPKSKKEKVDVFFCGLSKGRNSFLLTIQNRVEKMQLVPYFYIVDEQLPIEEQKPRLSYQENLEYISSCKAVLDILQEGQDGMTLRVMEALFFQKKLITNQLSLVKADFYHPNNIFIIGKDDWNNLKSFMSTPIVPISEEIKYKYDFFSWIERFGEKASL</sequence>
<comment type="caution">
    <text evidence="1">The sequence shown here is derived from an EMBL/GenBank/DDBJ whole genome shotgun (WGS) entry which is preliminary data.</text>
</comment>
<dbReference type="EMBL" id="QSCF01000011">
    <property type="protein sequence ID" value="RGX79261.1"/>
    <property type="molecule type" value="Genomic_DNA"/>
</dbReference>
<reference evidence="1 2" key="1">
    <citation type="submission" date="2018-08" db="EMBL/GenBank/DDBJ databases">
        <title>A genome reference for cultivated species of the human gut microbiota.</title>
        <authorList>
            <person name="Zou Y."/>
            <person name="Xue W."/>
            <person name="Luo G."/>
        </authorList>
    </citation>
    <scope>NUCLEOTIDE SEQUENCE [LARGE SCALE GENOMIC DNA]</scope>
    <source>
        <strain evidence="1 2">OF03-9BH</strain>
    </source>
</reference>
<proteinExistence type="predicted"/>